<dbReference type="GO" id="GO:0006284">
    <property type="term" value="P:base-excision repair"/>
    <property type="evidence" value="ECO:0007669"/>
    <property type="project" value="TreeGrafter"/>
</dbReference>
<dbReference type="SMART" id="SM00518">
    <property type="entry name" value="AP2Ec"/>
    <property type="match status" value="1"/>
</dbReference>
<dbReference type="EMBL" id="JACRSP010000001">
    <property type="protein sequence ID" value="MBC8535698.1"/>
    <property type="molecule type" value="Genomic_DNA"/>
</dbReference>
<evidence type="ECO:0000313" key="3">
    <source>
        <dbReference type="Proteomes" id="UP000620366"/>
    </source>
</evidence>
<dbReference type="SUPFAM" id="SSF51658">
    <property type="entry name" value="Xylose isomerase-like"/>
    <property type="match status" value="1"/>
</dbReference>
<dbReference type="GO" id="GO:0003677">
    <property type="term" value="F:DNA binding"/>
    <property type="evidence" value="ECO:0007669"/>
    <property type="project" value="InterPro"/>
</dbReference>
<dbReference type="PANTHER" id="PTHR21445">
    <property type="entry name" value="ENDONUCLEASE IV ENDODEOXYRIBONUCLEASE IV"/>
    <property type="match status" value="1"/>
</dbReference>
<evidence type="ECO:0000259" key="1">
    <source>
        <dbReference type="Pfam" id="PF01261"/>
    </source>
</evidence>
<dbReference type="GO" id="GO:0008270">
    <property type="term" value="F:zinc ion binding"/>
    <property type="evidence" value="ECO:0007669"/>
    <property type="project" value="InterPro"/>
</dbReference>
<dbReference type="RefSeq" id="WP_249299427.1">
    <property type="nucleotide sequence ID" value="NZ_JACRSP010000001.1"/>
</dbReference>
<dbReference type="AlphaFoldDB" id="A0A926HTW2"/>
<dbReference type="GO" id="GO:0003906">
    <property type="term" value="F:DNA-(apurinic or apyrimidinic site) endonuclease activity"/>
    <property type="evidence" value="ECO:0007669"/>
    <property type="project" value="TreeGrafter"/>
</dbReference>
<dbReference type="InterPro" id="IPR001719">
    <property type="entry name" value="AP_endonuc_2"/>
</dbReference>
<comment type="caution">
    <text evidence="2">The sequence shown here is derived from an EMBL/GenBank/DDBJ whole genome shotgun (WGS) entry which is preliminary data.</text>
</comment>
<evidence type="ECO:0000313" key="2">
    <source>
        <dbReference type="EMBL" id="MBC8535698.1"/>
    </source>
</evidence>
<dbReference type="Pfam" id="PF01261">
    <property type="entry name" value="AP_endonuc_2"/>
    <property type="match status" value="1"/>
</dbReference>
<dbReference type="InterPro" id="IPR013022">
    <property type="entry name" value="Xyl_isomerase-like_TIM-brl"/>
</dbReference>
<dbReference type="Gene3D" id="3.20.20.150">
    <property type="entry name" value="Divalent-metal-dependent TIM barrel enzymes"/>
    <property type="match status" value="1"/>
</dbReference>
<dbReference type="PANTHER" id="PTHR21445:SF0">
    <property type="entry name" value="APURINIC-APYRIMIDINIC ENDONUCLEASE"/>
    <property type="match status" value="1"/>
</dbReference>
<sequence>MQPKFGPAGSSDSFFAAGYKASVQMPGWLEKIGLDAFEYQCSKGVNVSEKTAVQIGQKAREHHISLSIHAPYYISLSSKDPEKRDNSIGYILKSARCARFMGAGRIVVHSGSCSGMTREHALELAKDTIRRALAALDAEGLGDITVCPETMGKINQLGTLEEVCELCRLDERLIPTIDFGHLNARTLGGVRGIADYEKLLNLVEDRLGADRLRVFHSHFSKIAYTAGGEKVHLTFADGGEYGPEFEPLAELIARKNLAPTIICESAGTQAEDALAMKRMVLHAKGEDL</sequence>
<gene>
    <name evidence="2" type="ORF">H8695_03205</name>
</gene>
<keyword evidence="3" id="KW-1185">Reference proteome</keyword>
<proteinExistence type="predicted"/>
<protein>
    <submittedName>
        <fullName evidence="2">TIM barrel protein</fullName>
    </submittedName>
</protein>
<dbReference type="InterPro" id="IPR036237">
    <property type="entry name" value="Xyl_isomerase-like_sf"/>
</dbReference>
<feature type="domain" description="Xylose isomerase-like TIM barrel" evidence="1">
    <location>
        <begin position="28"/>
        <end position="273"/>
    </location>
</feature>
<organism evidence="2 3">
    <name type="scientific">Feifania hominis</name>
    <dbReference type="NCBI Taxonomy" id="2763660"/>
    <lineage>
        <taxon>Bacteria</taxon>
        <taxon>Bacillati</taxon>
        <taxon>Bacillota</taxon>
        <taxon>Clostridia</taxon>
        <taxon>Eubacteriales</taxon>
        <taxon>Feifaniaceae</taxon>
        <taxon>Feifania</taxon>
    </lineage>
</organism>
<dbReference type="Proteomes" id="UP000620366">
    <property type="component" value="Unassembled WGS sequence"/>
</dbReference>
<name>A0A926HTW2_9FIRM</name>
<accession>A0A926HTW2</accession>
<reference evidence="2" key="1">
    <citation type="submission" date="2020-08" db="EMBL/GenBank/DDBJ databases">
        <title>Genome public.</title>
        <authorList>
            <person name="Liu C."/>
            <person name="Sun Q."/>
        </authorList>
    </citation>
    <scope>NUCLEOTIDE SEQUENCE</scope>
    <source>
        <strain evidence="2">BX7</strain>
    </source>
</reference>
<dbReference type="GO" id="GO:0008081">
    <property type="term" value="F:phosphoric diester hydrolase activity"/>
    <property type="evidence" value="ECO:0007669"/>
    <property type="project" value="TreeGrafter"/>
</dbReference>